<dbReference type="EMBL" id="CAJPDQ010000031">
    <property type="protein sequence ID" value="CAF9928883.1"/>
    <property type="molecule type" value="Genomic_DNA"/>
</dbReference>
<evidence type="ECO:0000313" key="4">
    <source>
        <dbReference type="EMBL" id="CAF9928883.1"/>
    </source>
</evidence>
<reference evidence="4" key="1">
    <citation type="submission" date="2021-03" db="EMBL/GenBank/DDBJ databases">
        <authorList>
            <person name="Tagirdzhanova G."/>
        </authorList>
    </citation>
    <scope>NUCLEOTIDE SEQUENCE</scope>
</reference>
<feature type="domain" description="AB hydrolase-1" evidence="3">
    <location>
        <begin position="36"/>
        <end position="317"/>
    </location>
</feature>
<gene>
    <name evidence="4" type="ORF">GOMPHAMPRED_005242</name>
</gene>
<keyword evidence="5" id="KW-1185">Reference proteome</keyword>
<organism evidence="4 5">
    <name type="scientific">Gomphillus americanus</name>
    <dbReference type="NCBI Taxonomy" id="1940652"/>
    <lineage>
        <taxon>Eukaryota</taxon>
        <taxon>Fungi</taxon>
        <taxon>Dikarya</taxon>
        <taxon>Ascomycota</taxon>
        <taxon>Pezizomycotina</taxon>
        <taxon>Lecanoromycetes</taxon>
        <taxon>OSLEUM clade</taxon>
        <taxon>Ostropomycetidae</taxon>
        <taxon>Ostropales</taxon>
        <taxon>Graphidaceae</taxon>
        <taxon>Gomphilloideae</taxon>
        <taxon>Gomphillus</taxon>
    </lineage>
</organism>
<dbReference type="PANTHER" id="PTHR43329">
    <property type="entry name" value="EPOXIDE HYDROLASE"/>
    <property type="match status" value="1"/>
</dbReference>
<protein>
    <recommendedName>
        <fullName evidence="3">AB hydrolase-1 domain-containing protein</fullName>
    </recommendedName>
</protein>
<dbReference type="Proteomes" id="UP000664169">
    <property type="component" value="Unassembled WGS sequence"/>
</dbReference>
<comment type="caution">
    <text evidence="4">The sequence shown here is derived from an EMBL/GenBank/DDBJ whole genome shotgun (WGS) entry which is preliminary data.</text>
</comment>
<dbReference type="Pfam" id="PF00561">
    <property type="entry name" value="Abhydrolase_1"/>
    <property type="match status" value="1"/>
</dbReference>
<dbReference type="SUPFAM" id="SSF53474">
    <property type="entry name" value="alpha/beta-Hydrolases"/>
    <property type="match status" value="1"/>
</dbReference>
<evidence type="ECO:0000256" key="2">
    <source>
        <dbReference type="ARBA" id="ARBA00038334"/>
    </source>
</evidence>
<dbReference type="OrthoDB" id="284184at2759"/>
<dbReference type="InterPro" id="IPR000639">
    <property type="entry name" value="Epox_hydrolase-like"/>
</dbReference>
<dbReference type="AlphaFoldDB" id="A0A8H3IRI8"/>
<dbReference type="Gene3D" id="3.40.50.1820">
    <property type="entry name" value="alpha/beta hydrolase"/>
    <property type="match status" value="1"/>
</dbReference>
<accession>A0A8H3IRI8</accession>
<name>A0A8H3IRI8_9LECA</name>
<keyword evidence="1" id="KW-0378">Hydrolase</keyword>
<dbReference type="PRINTS" id="PR00412">
    <property type="entry name" value="EPOXHYDRLASE"/>
</dbReference>
<sequence length="339" mass="38013">MASVAFPSLAKSIKTKDGTTYGLVHVPAKDASSKKPTLLFLHGYPSSSYDWRNQIETFSAAGYEIIVPDLLGYGDTDKPTSVDDYSLVRIAGHVEDICDALHATEGVVAIAHDWGSSLLSSVIKHNQQRYIGFVFVAVGYTADSFRDLDEVNTQLEALLGRTLLGYWKFHDQDDAADIITKNVGAYLSLVYPEKPEVWISDLCPIGKAREWTESGEVRPLPPWLPKEEHDFHTQILQKGGWNGPLNWYRQAIQFVTGKAEQDLSDEQKFITKPVFYIGASKDFVGLEGFQRAGTEQRAKNGFETTSIEAGHWVYLEKRKEFDDALMDWLNRTFPASPKV</sequence>
<evidence type="ECO:0000256" key="1">
    <source>
        <dbReference type="ARBA" id="ARBA00022801"/>
    </source>
</evidence>
<dbReference type="GO" id="GO:0016787">
    <property type="term" value="F:hydrolase activity"/>
    <property type="evidence" value="ECO:0007669"/>
    <property type="project" value="UniProtKB-KW"/>
</dbReference>
<evidence type="ECO:0000313" key="5">
    <source>
        <dbReference type="Proteomes" id="UP000664169"/>
    </source>
</evidence>
<proteinExistence type="inferred from homology"/>
<dbReference type="InterPro" id="IPR029058">
    <property type="entry name" value="AB_hydrolase_fold"/>
</dbReference>
<evidence type="ECO:0000259" key="3">
    <source>
        <dbReference type="Pfam" id="PF00561"/>
    </source>
</evidence>
<comment type="similarity">
    <text evidence="2">Belongs to the AB hydrolase superfamily. Epoxide hydrolase family.</text>
</comment>
<dbReference type="InterPro" id="IPR000073">
    <property type="entry name" value="AB_hydrolase_1"/>
</dbReference>